<dbReference type="Proteomes" id="UP000239480">
    <property type="component" value="Unassembled WGS sequence"/>
</dbReference>
<protein>
    <submittedName>
        <fullName evidence="1">Uncharacterized protein</fullName>
    </submittedName>
</protein>
<name>A0A2T0RGI8_9RHOB</name>
<dbReference type="OrthoDB" id="7863787at2"/>
<dbReference type="EMBL" id="PVTD01000014">
    <property type="protein sequence ID" value="PRY20241.1"/>
    <property type="molecule type" value="Genomic_DNA"/>
</dbReference>
<evidence type="ECO:0000313" key="2">
    <source>
        <dbReference type="Proteomes" id="UP000239480"/>
    </source>
</evidence>
<proteinExistence type="predicted"/>
<comment type="caution">
    <text evidence="1">The sequence shown here is derived from an EMBL/GenBank/DDBJ whole genome shotgun (WGS) entry which is preliminary data.</text>
</comment>
<reference evidence="1 2" key="1">
    <citation type="submission" date="2018-03" db="EMBL/GenBank/DDBJ databases">
        <title>Genomic Encyclopedia of Archaeal and Bacterial Type Strains, Phase II (KMG-II): from individual species to whole genera.</title>
        <authorList>
            <person name="Goeker M."/>
        </authorList>
    </citation>
    <scope>NUCLEOTIDE SEQUENCE [LARGE SCALE GENOMIC DNA]</scope>
    <source>
        <strain evidence="1 2">DSM 29328</strain>
    </source>
</reference>
<dbReference type="AlphaFoldDB" id="A0A2T0RGI8"/>
<keyword evidence="2" id="KW-1185">Reference proteome</keyword>
<organism evidence="1 2">
    <name type="scientific">Aliiruegeria haliotis</name>
    <dbReference type="NCBI Taxonomy" id="1280846"/>
    <lineage>
        <taxon>Bacteria</taxon>
        <taxon>Pseudomonadati</taxon>
        <taxon>Pseudomonadota</taxon>
        <taxon>Alphaproteobacteria</taxon>
        <taxon>Rhodobacterales</taxon>
        <taxon>Roseobacteraceae</taxon>
        <taxon>Aliiruegeria</taxon>
    </lineage>
</organism>
<dbReference type="RefSeq" id="WP_146136749.1">
    <property type="nucleotide sequence ID" value="NZ_PVTD01000014.1"/>
</dbReference>
<gene>
    <name evidence="1" type="ORF">CLV78_11426</name>
</gene>
<evidence type="ECO:0000313" key="1">
    <source>
        <dbReference type="EMBL" id="PRY20241.1"/>
    </source>
</evidence>
<sequence>MTHPIETSGEAVFNTLRNLVLKFSAQNETPIVPEVYLSWDIDNGDVSATIDARPGELIAIDSKVNGEPRWVTLNIGLGIARLTPGDVVTLIADLQSSEVANLPVFIRSGYDGYSKDVVLHSPLPSSEVAQVQTLMHTIRHYEVSERDEAYQTLIVELPKSDFQLALGDARLMLTPASYGLRSAPETLSSIAG</sequence>
<accession>A0A2T0RGI8</accession>